<evidence type="ECO:0000313" key="1">
    <source>
        <dbReference type="EMBL" id="PQM51789.1"/>
    </source>
</evidence>
<reference evidence="1 2" key="1">
    <citation type="submission" date="2018-02" db="EMBL/GenBank/DDBJ databases">
        <title>Draft genome sequence of Mycobacterium virginiense isolated from mud of a swine farm in Japan.</title>
        <authorList>
            <person name="Ohya K."/>
        </authorList>
    </citation>
    <scope>NUCLEOTIDE SEQUENCE [LARGE SCALE GENOMIC DNA]</scope>
    <source>
        <strain evidence="1 2">GF75</strain>
    </source>
</reference>
<dbReference type="EMBL" id="PUEV01000057">
    <property type="protein sequence ID" value="PQM51789.1"/>
    <property type="molecule type" value="Genomic_DNA"/>
</dbReference>
<proteinExistence type="predicted"/>
<gene>
    <name evidence="1" type="ORF">C5U48_13595</name>
</gene>
<sequence length="41" mass="4703">DLSIYGPEDLEHVAQELNSRPRKTLGWDTPAERLRDLLLAN</sequence>
<protein>
    <submittedName>
        <fullName evidence="1">IS30 family transposase</fullName>
    </submittedName>
</protein>
<dbReference type="AlphaFoldDB" id="A0A9X7NY95"/>
<organism evidence="1 2">
    <name type="scientific">Mycolicibacter virginiensis</name>
    <dbReference type="NCBI Taxonomy" id="1795032"/>
    <lineage>
        <taxon>Bacteria</taxon>
        <taxon>Bacillati</taxon>
        <taxon>Actinomycetota</taxon>
        <taxon>Actinomycetes</taxon>
        <taxon>Mycobacteriales</taxon>
        <taxon>Mycobacteriaceae</taxon>
        <taxon>Mycolicibacter</taxon>
    </lineage>
</organism>
<name>A0A9X7NY95_9MYCO</name>
<dbReference type="Proteomes" id="UP000237911">
    <property type="component" value="Unassembled WGS sequence"/>
</dbReference>
<accession>A0A9X7NY95</accession>
<comment type="caution">
    <text evidence="1">The sequence shown here is derived from an EMBL/GenBank/DDBJ whole genome shotgun (WGS) entry which is preliminary data.</text>
</comment>
<keyword evidence="2" id="KW-1185">Reference proteome</keyword>
<feature type="non-terminal residue" evidence="1">
    <location>
        <position position="1"/>
    </location>
</feature>
<evidence type="ECO:0000313" key="2">
    <source>
        <dbReference type="Proteomes" id="UP000237911"/>
    </source>
</evidence>